<dbReference type="SMART" id="SM00254">
    <property type="entry name" value="ShKT"/>
    <property type="match status" value="3"/>
</dbReference>
<dbReference type="Proteomes" id="UP001201812">
    <property type="component" value="Unassembled WGS sequence"/>
</dbReference>
<reference evidence="4" key="1">
    <citation type="submission" date="2022-01" db="EMBL/GenBank/DDBJ databases">
        <title>Genome Sequence Resource for Two Populations of Ditylenchus destructor, the Migratory Endoparasitic Phytonematode.</title>
        <authorList>
            <person name="Zhang H."/>
            <person name="Lin R."/>
            <person name="Xie B."/>
        </authorList>
    </citation>
    <scope>NUCLEOTIDE SEQUENCE</scope>
    <source>
        <strain evidence="4">BazhouSP</strain>
    </source>
</reference>
<sequence length="324" mass="37274">MHEALCKNESLQDIMREKCPKTCGICFELTPVNNNETSRNATIPSLPSFHPGFAERLSNTESITSGFWNRRFNKTEISPTDRSIKWTENDNYLLGAPFSRFSKAQQTGNVMPEQTELVNWPLKYGRPDWGHNTVPFAKSGMEIEKQRSKSGFPQNRKCVDESLWECRRKRHLCENKFYTTVMRRNCPRTCGFCGKSARKSHTNQRQAGNGAIRPSNQQIHANSRVAHSNPLPMPPFSPNFPQFKIPKPRPSQFRRKYGNFGVIYPEALPMLINGLQNIHMPYTTSCSNRALDCDEKLHLCTDRNYWKLMRKVCALSCEFCDAVI</sequence>
<dbReference type="PANTHER" id="PTHR21724:SF109">
    <property type="entry name" value="SHKT DOMAIN-CONTAINING PROTEIN"/>
    <property type="match status" value="1"/>
</dbReference>
<keyword evidence="5" id="KW-1185">Reference proteome</keyword>
<dbReference type="Gene3D" id="1.10.10.1940">
    <property type="match status" value="3"/>
</dbReference>
<organism evidence="4 5">
    <name type="scientific">Ditylenchus destructor</name>
    <dbReference type="NCBI Taxonomy" id="166010"/>
    <lineage>
        <taxon>Eukaryota</taxon>
        <taxon>Metazoa</taxon>
        <taxon>Ecdysozoa</taxon>
        <taxon>Nematoda</taxon>
        <taxon>Chromadorea</taxon>
        <taxon>Rhabditida</taxon>
        <taxon>Tylenchina</taxon>
        <taxon>Tylenchomorpha</taxon>
        <taxon>Sphaerularioidea</taxon>
        <taxon>Anguinidae</taxon>
        <taxon>Anguininae</taxon>
        <taxon>Ditylenchus</taxon>
    </lineage>
</organism>
<protein>
    <submittedName>
        <fullName evidence="4">ShK domain-like domain-containing protein</fullName>
    </submittedName>
</protein>
<comment type="caution">
    <text evidence="4">The sequence shown here is derived from an EMBL/GenBank/DDBJ whole genome shotgun (WGS) entry which is preliminary data.</text>
</comment>
<accession>A0AAD4N437</accession>
<dbReference type="InterPro" id="IPR003582">
    <property type="entry name" value="ShKT_dom"/>
</dbReference>
<evidence type="ECO:0000313" key="4">
    <source>
        <dbReference type="EMBL" id="KAI1714406.1"/>
    </source>
</evidence>
<feature type="domain" description="ShKT" evidence="3">
    <location>
        <begin position="1"/>
        <end position="26"/>
    </location>
</feature>
<evidence type="ECO:0000256" key="1">
    <source>
        <dbReference type="PROSITE-ProRule" id="PRU01005"/>
    </source>
</evidence>
<evidence type="ECO:0000259" key="3">
    <source>
        <dbReference type="PROSITE" id="PS51670"/>
    </source>
</evidence>
<gene>
    <name evidence="4" type="ORF">DdX_08501</name>
</gene>
<evidence type="ECO:0000256" key="2">
    <source>
        <dbReference type="SAM" id="MobiDB-lite"/>
    </source>
</evidence>
<proteinExistence type="predicted"/>
<comment type="caution">
    <text evidence="1">Lacks conserved residue(s) required for the propagation of feature annotation.</text>
</comment>
<evidence type="ECO:0000313" key="5">
    <source>
        <dbReference type="Proteomes" id="UP001201812"/>
    </source>
</evidence>
<dbReference type="AlphaFoldDB" id="A0AAD4N437"/>
<feature type="domain" description="ShKT" evidence="3">
    <location>
        <begin position="158"/>
        <end position="193"/>
    </location>
</feature>
<dbReference type="PANTHER" id="PTHR21724">
    <property type="entry name" value="SHKT DOMAIN-CONTAINING PROTEIN"/>
    <property type="match status" value="1"/>
</dbReference>
<dbReference type="PROSITE" id="PS51670">
    <property type="entry name" value="SHKT"/>
    <property type="match status" value="2"/>
</dbReference>
<dbReference type="EMBL" id="JAKKPZ010000013">
    <property type="protein sequence ID" value="KAI1714406.1"/>
    <property type="molecule type" value="Genomic_DNA"/>
</dbReference>
<name>A0AAD4N437_9BILA</name>
<dbReference type="Pfam" id="PF01549">
    <property type="entry name" value="ShK"/>
    <property type="match status" value="3"/>
</dbReference>
<feature type="region of interest" description="Disordered" evidence="2">
    <location>
        <begin position="198"/>
        <end position="217"/>
    </location>
</feature>